<accession>A0AAV5IAT7</accession>
<proteinExistence type="predicted"/>
<feature type="region of interest" description="Disordered" evidence="1">
    <location>
        <begin position="43"/>
        <end position="68"/>
    </location>
</feature>
<evidence type="ECO:0000313" key="2">
    <source>
        <dbReference type="EMBL" id="GKU96132.1"/>
    </source>
</evidence>
<gene>
    <name evidence="2" type="ORF">SLEP1_g9402</name>
</gene>
<dbReference type="EMBL" id="BPVZ01000009">
    <property type="protein sequence ID" value="GKU96132.1"/>
    <property type="molecule type" value="Genomic_DNA"/>
</dbReference>
<comment type="caution">
    <text evidence="2">The sequence shown here is derived from an EMBL/GenBank/DDBJ whole genome shotgun (WGS) entry which is preliminary data.</text>
</comment>
<evidence type="ECO:0000256" key="1">
    <source>
        <dbReference type="SAM" id="MobiDB-lite"/>
    </source>
</evidence>
<keyword evidence="3" id="KW-1185">Reference proteome</keyword>
<dbReference type="AlphaFoldDB" id="A0AAV5IAT7"/>
<protein>
    <submittedName>
        <fullName evidence="2">Uncharacterized protein</fullName>
    </submittedName>
</protein>
<evidence type="ECO:0000313" key="3">
    <source>
        <dbReference type="Proteomes" id="UP001054252"/>
    </source>
</evidence>
<dbReference type="Proteomes" id="UP001054252">
    <property type="component" value="Unassembled WGS sequence"/>
</dbReference>
<name>A0AAV5IAT7_9ROSI</name>
<sequence length="85" mass="9045">MLDKIVVIGETAWTPATGPIPLIQQNVGFEDAVDLEEGSGDFDEVNVIPTQTGGSSEKRKKNTIGPSLTSKAKKVKGGVVAYMQR</sequence>
<reference evidence="2 3" key="1">
    <citation type="journal article" date="2021" name="Commun. Biol.">
        <title>The genome of Shorea leprosula (Dipterocarpaceae) highlights the ecological relevance of drought in aseasonal tropical rainforests.</title>
        <authorList>
            <person name="Ng K.K.S."/>
            <person name="Kobayashi M.J."/>
            <person name="Fawcett J.A."/>
            <person name="Hatakeyama M."/>
            <person name="Paape T."/>
            <person name="Ng C.H."/>
            <person name="Ang C.C."/>
            <person name="Tnah L.H."/>
            <person name="Lee C.T."/>
            <person name="Nishiyama T."/>
            <person name="Sese J."/>
            <person name="O'Brien M.J."/>
            <person name="Copetti D."/>
            <person name="Mohd Noor M.I."/>
            <person name="Ong R.C."/>
            <person name="Putra M."/>
            <person name="Sireger I.Z."/>
            <person name="Indrioko S."/>
            <person name="Kosugi Y."/>
            <person name="Izuno A."/>
            <person name="Isagi Y."/>
            <person name="Lee S.L."/>
            <person name="Shimizu K.K."/>
        </authorList>
    </citation>
    <scope>NUCLEOTIDE SEQUENCE [LARGE SCALE GENOMIC DNA]</scope>
    <source>
        <strain evidence="2">214</strain>
    </source>
</reference>
<organism evidence="2 3">
    <name type="scientific">Rubroshorea leprosula</name>
    <dbReference type="NCBI Taxonomy" id="152421"/>
    <lineage>
        <taxon>Eukaryota</taxon>
        <taxon>Viridiplantae</taxon>
        <taxon>Streptophyta</taxon>
        <taxon>Embryophyta</taxon>
        <taxon>Tracheophyta</taxon>
        <taxon>Spermatophyta</taxon>
        <taxon>Magnoliopsida</taxon>
        <taxon>eudicotyledons</taxon>
        <taxon>Gunneridae</taxon>
        <taxon>Pentapetalae</taxon>
        <taxon>rosids</taxon>
        <taxon>malvids</taxon>
        <taxon>Malvales</taxon>
        <taxon>Dipterocarpaceae</taxon>
        <taxon>Rubroshorea</taxon>
    </lineage>
</organism>